<gene>
    <name evidence="3" type="ORF">PUN28_006257</name>
</gene>
<proteinExistence type="predicted"/>
<feature type="signal peptide" evidence="2">
    <location>
        <begin position="1"/>
        <end position="19"/>
    </location>
</feature>
<evidence type="ECO:0000256" key="1">
    <source>
        <dbReference type="SAM" id="Phobius"/>
    </source>
</evidence>
<keyword evidence="1" id="KW-1133">Transmembrane helix</keyword>
<protein>
    <submittedName>
        <fullName evidence="3">Uncharacterized protein</fullName>
    </submittedName>
</protein>
<evidence type="ECO:0000256" key="2">
    <source>
        <dbReference type="SAM" id="SignalP"/>
    </source>
</evidence>
<comment type="caution">
    <text evidence="3">The sequence shown here is derived from an EMBL/GenBank/DDBJ whole genome shotgun (WGS) entry which is preliminary data.</text>
</comment>
<dbReference type="AlphaFoldDB" id="A0AAW2GAM9"/>
<feature type="transmembrane region" description="Helical" evidence="1">
    <location>
        <begin position="108"/>
        <end position="133"/>
    </location>
</feature>
<keyword evidence="4" id="KW-1185">Reference proteome</keyword>
<keyword evidence="1" id="KW-0472">Membrane</keyword>
<accession>A0AAW2GAM9</accession>
<dbReference type="EMBL" id="JADYXP020000005">
    <property type="protein sequence ID" value="KAL0124279.1"/>
    <property type="molecule type" value="Genomic_DNA"/>
</dbReference>
<dbReference type="Proteomes" id="UP001430953">
    <property type="component" value="Unassembled WGS sequence"/>
</dbReference>
<evidence type="ECO:0000313" key="3">
    <source>
        <dbReference type="EMBL" id="KAL0124279.1"/>
    </source>
</evidence>
<keyword evidence="1" id="KW-0812">Transmembrane</keyword>
<organism evidence="3 4">
    <name type="scientific">Cardiocondyla obscurior</name>
    <dbReference type="NCBI Taxonomy" id="286306"/>
    <lineage>
        <taxon>Eukaryota</taxon>
        <taxon>Metazoa</taxon>
        <taxon>Ecdysozoa</taxon>
        <taxon>Arthropoda</taxon>
        <taxon>Hexapoda</taxon>
        <taxon>Insecta</taxon>
        <taxon>Pterygota</taxon>
        <taxon>Neoptera</taxon>
        <taxon>Endopterygota</taxon>
        <taxon>Hymenoptera</taxon>
        <taxon>Apocrita</taxon>
        <taxon>Aculeata</taxon>
        <taxon>Formicoidea</taxon>
        <taxon>Formicidae</taxon>
        <taxon>Myrmicinae</taxon>
        <taxon>Cardiocondyla</taxon>
    </lineage>
</organism>
<name>A0AAW2GAM9_9HYME</name>
<sequence length="193" mass="22190">MYCSLLIIYALCVLKMTSGDYSPLYLNEIRSLSELPMNKLIYIKSSLTNNNDVINEDENEDIDKSSRTLPSTLPMALPMAMKRNGRKPIRRHEEHYNEKGKDSKISKIFQLAVTALSFLAFGGYLLTLIITALRRNMPNGNGNVVIFSNLQSLQKLHRPKRNILIFDPMENNFETEKLYEGMIMLSRSYALYN</sequence>
<reference evidence="3 4" key="1">
    <citation type="submission" date="2023-03" db="EMBL/GenBank/DDBJ databases">
        <title>High recombination rates correlate with genetic variation in Cardiocondyla obscurior ants.</title>
        <authorList>
            <person name="Errbii M."/>
        </authorList>
    </citation>
    <scope>NUCLEOTIDE SEQUENCE [LARGE SCALE GENOMIC DNA]</scope>
    <source>
        <strain evidence="3">Alpha-2009</strain>
        <tissue evidence="3">Whole body</tissue>
    </source>
</reference>
<keyword evidence="2" id="KW-0732">Signal</keyword>
<evidence type="ECO:0000313" key="4">
    <source>
        <dbReference type="Proteomes" id="UP001430953"/>
    </source>
</evidence>
<feature type="chain" id="PRO_5043811271" evidence="2">
    <location>
        <begin position="20"/>
        <end position="193"/>
    </location>
</feature>